<sequence>MIIKEICEECKKIKYKRKLITEFKEPFKAQRERWGYSSDLGDYSVGCRMSIVDIPHKSASKGKFSETNCIFDENVGPSWQQYQRMEESVIGCSSTEKEDSEILLRGINSLRDNRNIALIFENSKLAVKCQLVMKSLNHCTKIKNESDCFRVVTSLKERCFEFKDIGKGCDFSERKNSKRFCFEYGKMLGTKGVLTDVGKPKFHLAGEGKDFVFV</sequence>
<comment type="caution">
    <text evidence="1">The sequence shown here is derived from an EMBL/GenBank/DDBJ whole genome shotgun (WGS) entry which is preliminary data.</text>
</comment>
<dbReference type="Proteomes" id="UP000266861">
    <property type="component" value="Unassembled WGS sequence"/>
</dbReference>
<name>A0A397JBN8_9GLOM</name>
<organism evidence="1 2">
    <name type="scientific">Diversispora epigaea</name>
    <dbReference type="NCBI Taxonomy" id="1348612"/>
    <lineage>
        <taxon>Eukaryota</taxon>
        <taxon>Fungi</taxon>
        <taxon>Fungi incertae sedis</taxon>
        <taxon>Mucoromycota</taxon>
        <taxon>Glomeromycotina</taxon>
        <taxon>Glomeromycetes</taxon>
        <taxon>Diversisporales</taxon>
        <taxon>Diversisporaceae</taxon>
        <taxon>Diversispora</taxon>
    </lineage>
</organism>
<protein>
    <submittedName>
        <fullName evidence="1">Uncharacterized protein</fullName>
    </submittedName>
</protein>
<dbReference type="AlphaFoldDB" id="A0A397JBN8"/>
<evidence type="ECO:0000313" key="2">
    <source>
        <dbReference type="Proteomes" id="UP000266861"/>
    </source>
</evidence>
<keyword evidence="2" id="KW-1185">Reference proteome</keyword>
<dbReference type="EMBL" id="PQFF01000102">
    <property type="protein sequence ID" value="RHZ82564.1"/>
    <property type="molecule type" value="Genomic_DNA"/>
</dbReference>
<gene>
    <name evidence="1" type="ORF">Glove_109g33</name>
</gene>
<dbReference type="OrthoDB" id="10052321at2759"/>
<proteinExistence type="predicted"/>
<reference evidence="1 2" key="1">
    <citation type="submission" date="2018-08" db="EMBL/GenBank/DDBJ databases">
        <title>Genome and evolution of the arbuscular mycorrhizal fungus Diversispora epigaea (formerly Glomus versiforme) and its bacterial endosymbionts.</title>
        <authorList>
            <person name="Sun X."/>
            <person name="Fei Z."/>
            <person name="Harrison M."/>
        </authorList>
    </citation>
    <scope>NUCLEOTIDE SEQUENCE [LARGE SCALE GENOMIC DNA]</scope>
    <source>
        <strain evidence="1 2">IT104</strain>
    </source>
</reference>
<evidence type="ECO:0000313" key="1">
    <source>
        <dbReference type="EMBL" id="RHZ82564.1"/>
    </source>
</evidence>
<accession>A0A397JBN8</accession>